<feature type="domain" description="Phage shock protein PspC N-terminal" evidence="7">
    <location>
        <begin position="7"/>
        <end position="61"/>
    </location>
</feature>
<comment type="subcellular location">
    <subcellularLocation>
        <location evidence="1">Cell membrane</location>
        <topology evidence="1">Single-pass membrane protein</topology>
    </subcellularLocation>
</comment>
<sequence>MSARRTKFYLDKRNGKLMGVCSGIADYTGIDATLVRIGMVLLTIFAMGPIAPLVYLVIGWVASDKPREFYDDPEEAKFWQGVRAKPSTSVRDVRSRFRDIDRRLADVEIHITSQNRRLADEIESLR</sequence>
<dbReference type="RefSeq" id="WP_015457376.1">
    <property type="nucleotide sequence ID" value="NZ_MIPT01000001.1"/>
</dbReference>
<evidence type="ECO:0000313" key="9">
    <source>
        <dbReference type="Proteomes" id="UP000179467"/>
    </source>
</evidence>
<gene>
    <name evidence="8" type="ORF">BHE75_02835</name>
</gene>
<protein>
    <submittedName>
        <fullName evidence="8">DNA-binding transcriptional activator PspC</fullName>
    </submittedName>
</protein>
<keyword evidence="9" id="KW-1185">Reference proteome</keyword>
<keyword evidence="8" id="KW-0238">DNA-binding</keyword>
<dbReference type="EMBL" id="MIPT01000001">
    <property type="protein sequence ID" value="OHT20832.1"/>
    <property type="molecule type" value="Genomic_DNA"/>
</dbReference>
<dbReference type="PANTHER" id="PTHR33885">
    <property type="entry name" value="PHAGE SHOCK PROTEIN C"/>
    <property type="match status" value="1"/>
</dbReference>
<keyword evidence="2" id="KW-1003">Cell membrane</keyword>
<dbReference type="GO" id="GO:0003677">
    <property type="term" value="F:DNA binding"/>
    <property type="evidence" value="ECO:0007669"/>
    <property type="project" value="UniProtKB-KW"/>
</dbReference>
<evidence type="ECO:0000256" key="2">
    <source>
        <dbReference type="ARBA" id="ARBA00022475"/>
    </source>
</evidence>
<keyword evidence="4 6" id="KW-1133">Transmembrane helix</keyword>
<comment type="caution">
    <text evidence="8">The sequence shown here is derived from an EMBL/GenBank/DDBJ whole genome shotgun (WGS) entry which is preliminary data.</text>
</comment>
<dbReference type="InterPro" id="IPR052027">
    <property type="entry name" value="PspC"/>
</dbReference>
<evidence type="ECO:0000313" key="8">
    <source>
        <dbReference type="EMBL" id="OHT20832.1"/>
    </source>
</evidence>
<feature type="transmembrane region" description="Helical" evidence="6">
    <location>
        <begin position="37"/>
        <end position="58"/>
    </location>
</feature>
<evidence type="ECO:0000259" key="7">
    <source>
        <dbReference type="Pfam" id="PF04024"/>
    </source>
</evidence>
<evidence type="ECO:0000256" key="5">
    <source>
        <dbReference type="ARBA" id="ARBA00023136"/>
    </source>
</evidence>
<dbReference type="NCBIfam" id="TIGR02978">
    <property type="entry name" value="phageshock_pspC"/>
    <property type="match status" value="1"/>
</dbReference>
<dbReference type="OrthoDB" id="7359894at2"/>
<evidence type="ECO:0000256" key="6">
    <source>
        <dbReference type="SAM" id="Phobius"/>
    </source>
</evidence>
<reference evidence="8 9" key="1">
    <citation type="submission" date="2016-09" db="EMBL/GenBank/DDBJ databases">
        <title>Metabolic pathway, cell adaptation mechanisms and a novel monoxygenase revealed through proteogenomic-transcription analysis of a Sphingomonas haloaromaticamans strain degrading the fungicide ortho-phenylphenol.</title>
        <authorList>
            <person name="Perruchon C."/>
            <person name="Papadopoulou E.S."/>
            <person name="Rousidou C."/>
            <person name="Vasileiadis S."/>
            <person name="Tanou G."/>
            <person name="Amoutzias G."/>
            <person name="Molassiotis A."/>
            <person name="Karpouzas D.G."/>
        </authorList>
    </citation>
    <scope>NUCLEOTIDE SEQUENCE [LARGE SCALE GENOMIC DNA]</scope>
    <source>
        <strain evidence="8 9">P3</strain>
    </source>
</reference>
<dbReference type="Pfam" id="PF04024">
    <property type="entry name" value="PspC"/>
    <property type="match status" value="1"/>
</dbReference>
<dbReference type="PANTHER" id="PTHR33885:SF3">
    <property type="entry name" value="PHAGE SHOCK PROTEIN C"/>
    <property type="match status" value="1"/>
</dbReference>
<keyword evidence="5 6" id="KW-0472">Membrane</keyword>
<evidence type="ECO:0000256" key="3">
    <source>
        <dbReference type="ARBA" id="ARBA00022692"/>
    </source>
</evidence>
<proteinExistence type="predicted"/>
<accession>A0A1S1HG67</accession>
<dbReference type="Proteomes" id="UP000179467">
    <property type="component" value="Unassembled WGS sequence"/>
</dbReference>
<dbReference type="InterPro" id="IPR014320">
    <property type="entry name" value="Phageshock_PspC"/>
</dbReference>
<name>A0A1S1HG67_9SPHN</name>
<organism evidence="8 9">
    <name type="scientific">Edaphosphingomonas haloaromaticamans</name>
    <dbReference type="NCBI Taxonomy" id="653954"/>
    <lineage>
        <taxon>Bacteria</taxon>
        <taxon>Pseudomonadati</taxon>
        <taxon>Pseudomonadota</taxon>
        <taxon>Alphaproteobacteria</taxon>
        <taxon>Sphingomonadales</taxon>
        <taxon>Rhizorhabdaceae</taxon>
        <taxon>Edaphosphingomonas</taxon>
    </lineage>
</organism>
<evidence type="ECO:0000256" key="4">
    <source>
        <dbReference type="ARBA" id="ARBA00022989"/>
    </source>
</evidence>
<dbReference type="GO" id="GO:0005886">
    <property type="term" value="C:plasma membrane"/>
    <property type="evidence" value="ECO:0007669"/>
    <property type="project" value="UniProtKB-SubCell"/>
</dbReference>
<dbReference type="AlphaFoldDB" id="A0A1S1HG67"/>
<keyword evidence="3 6" id="KW-0812">Transmembrane</keyword>
<evidence type="ECO:0000256" key="1">
    <source>
        <dbReference type="ARBA" id="ARBA00004162"/>
    </source>
</evidence>
<dbReference type="InterPro" id="IPR007168">
    <property type="entry name" value="Phageshock_PspC_N"/>
</dbReference>